<organism evidence="2 3">
    <name type="scientific">Pseudonocardia asaccharolytica DSM 44247 = NBRC 16224</name>
    <dbReference type="NCBI Taxonomy" id="1123024"/>
    <lineage>
        <taxon>Bacteria</taxon>
        <taxon>Bacillati</taxon>
        <taxon>Actinomycetota</taxon>
        <taxon>Actinomycetes</taxon>
        <taxon>Pseudonocardiales</taxon>
        <taxon>Pseudonocardiaceae</taxon>
        <taxon>Pseudonocardia</taxon>
    </lineage>
</organism>
<accession>A0A511D5D5</accession>
<protein>
    <submittedName>
        <fullName evidence="2">MBL fold metallo-hydrolase</fullName>
    </submittedName>
</protein>
<feature type="domain" description="Metallo-beta-lactamase" evidence="1">
    <location>
        <begin position="106"/>
        <end position="184"/>
    </location>
</feature>
<gene>
    <name evidence="2" type="ORF">PA7_36940</name>
</gene>
<evidence type="ECO:0000313" key="3">
    <source>
        <dbReference type="Proteomes" id="UP000321328"/>
    </source>
</evidence>
<dbReference type="GO" id="GO:0016787">
    <property type="term" value="F:hydrolase activity"/>
    <property type="evidence" value="ECO:0007669"/>
    <property type="project" value="UniProtKB-KW"/>
</dbReference>
<sequence>MLIREYGYRGAMCDAAPGPADVVAATPRPAPGPAVDPIALEPVDEVMVTTLVDNVYDALLPGDERTRRAGFDTGHAAAPQFEGGKTATGLVAEHGFAALVSVRRGDTTTTLLFDTGLSPDAMITNADRLGVDLSGIHGVVLSHGHFDHVGGLAGLAGRRGARTLPMVVHPLVWTRRRLAVPGQDMFELPTLSKRALNGEGFEVIERRHPSLLVDGCVLITGEIDRTTEFERGMPPAHQAWTGSGWEHDPLVIDDQALVVHVRDRGLLVLTGCGHAGAVNIVRHAQRLTGVGRLLALLGGLHLGGPAFEPVIPPTIEALTAMAPELVVPGHCTGWRAQHALAAALPEAWVQGSSGTTYRLSAA</sequence>
<name>A0A511D5D5_9PSEU</name>
<evidence type="ECO:0000313" key="2">
    <source>
        <dbReference type="EMBL" id="GEL19857.1"/>
    </source>
</evidence>
<dbReference type="PANTHER" id="PTHR13754">
    <property type="entry name" value="METALLO-BETA-LACTAMASE SUPERFAMILY PROTEIN"/>
    <property type="match status" value="1"/>
</dbReference>
<dbReference type="InterPro" id="IPR036866">
    <property type="entry name" value="RibonucZ/Hydroxyglut_hydro"/>
</dbReference>
<dbReference type="STRING" id="1123024.GCA_000423625_04335"/>
<dbReference type="Gene3D" id="3.60.15.10">
    <property type="entry name" value="Ribonuclease Z/Hydroxyacylglutathione hydrolase-like"/>
    <property type="match status" value="1"/>
</dbReference>
<dbReference type="InterPro" id="IPR001279">
    <property type="entry name" value="Metallo-B-lactamas"/>
</dbReference>
<keyword evidence="2" id="KW-0378">Hydrolase</keyword>
<reference evidence="2 3" key="1">
    <citation type="submission" date="2019-07" db="EMBL/GenBank/DDBJ databases">
        <title>Whole genome shotgun sequence of Pseudonocardia asaccharolytica NBRC 16224.</title>
        <authorList>
            <person name="Hosoyama A."/>
            <person name="Uohara A."/>
            <person name="Ohji S."/>
            <person name="Ichikawa N."/>
        </authorList>
    </citation>
    <scope>NUCLEOTIDE SEQUENCE [LARGE SCALE GENOMIC DNA]</scope>
    <source>
        <strain evidence="2 3">NBRC 16224</strain>
    </source>
</reference>
<dbReference type="AlphaFoldDB" id="A0A511D5D5"/>
<proteinExistence type="predicted"/>
<dbReference type="InterPro" id="IPR041712">
    <property type="entry name" value="DHPS-like_MBL-fold"/>
</dbReference>
<dbReference type="GO" id="GO:0016740">
    <property type="term" value="F:transferase activity"/>
    <property type="evidence" value="ECO:0007669"/>
    <property type="project" value="TreeGrafter"/>
</dbReference>
<dbReference type="Proteomes" id="UP000321328">
    <property type="component" value="Unassembled WGS sequence"/>
</dbReference>
<keyword evidence="3" id="KW-1185">Reference proteome</keyword>
<comment type="caution">
    <text evidence="2">The sequence shown here is derived from an EMBL/GenBank/DDBJ whole genome shotgun (WGS) entry which is preliminary data.</text>
</comment>
<dbReference type="EMBL" id="BJVI01000048">
    <property type="protein sequence ID" value="GEL19857.1"/>
    <property type="molecule type" value="Genomic_DNA"/>
</dbReference>
<dbReference type="CDD" id="cd07713">
    <property type="entry name" value="DHPS-like_MBL-fold"/>
    <property type="match status" value="1"/>
</dbReference>
<dbReference type="PANTHER" id="PTHR13754:SF13">
    <property type="entry name" value="METALLO-BETA-LACTAMASE SUPERFAMILY PROTEIN (AFU_ORTHOLOGUE AFUA_3G07630)"/>
    <property type="match status" value="1"/>
</dbReference>
<dbReference type="InterPro" id="IPR052926">
    <property type="entry name" value="Metallo-beta-lactamase_dom"/>
</dbReference>
<dbReference type="Pfam" id="PF00753">
    <property type="entry name" value="Lactamase_B"/>
    <property type="match status" value="1"/>
</dbReference>
<evidence type="ECO:0000259" key="1">
    <source>
        <dbReference type="Pfam" id="PF00753"/>
    </source>
</evidence>
<dbReference type="SUPFAM" id="SSF56281">
    <property type="entry name" value="Metallo-hydrolase/oxidoreductase"/>
    <property type="match status" value="1"/>
</dbReference>